<comment type="caution">
    <text evidence="1">The sequence shown here is derived from an EMBL/GenBank/DDBJ whole genome shotgun (WGS) entry which is preliminary data.</text>
</comment>
<accession>A0ABU2CHD9</accession>
<dbReference type="EMBL" id="JAVDYE010000001">
    <property type="protein sequence ID" value="MDR7380750.1"/>
    <property type="molecule type" value="Genomic_DNA"/>
</dbReference>
<protein>
    <submittedName>
        <fullName evidence="1">Uncharacterized protein</fullName>
    </submittedName>
</protein>
<organism evidence="1 2">
    <name type="scientific">Promicromonospora iranensis</name>
    <dbReference type="NCBI Taxonomy" id="1105144"/>
    <lineage>
        <taxon>Bacteria</taxon>
        <taxon>Bacillati</taxon>
        <taxon>Actinomycetota</taxon>
        <taxon>Actinomycetes</taxon>
        <taxon>Micrococcales</taxon>
        <taxon>Promicromonosporaceae</taxon>
        <taxon>Promicromonospora</taxon>
    </lineage>
</organism>
<dbReference type="RefSeq" id="WP_274992370.1">
    <property type="nucleotide sequence ID" value="NZ_JAJQQP010000002.1"/>
</dbReference>
<proteinExistence type="predicted"/>
<sequence length="42" mass="4730">MSRRQAAHLVDTQGITMHYDDGWHFTDRSGQPVHIATAHPGM</sequence>
<evidence type="ECO:0000313" key="1">
    <source>
        <dbReference type="EMBL" id="MDR7380750.1"/>
    </source>
</evidence>
<gene>
    <name evidence="1" type="ORF">J2S48_000265</name>
</gene>
<dbReference type="Proteomes" id="UP001183585">
    <property type="component" value="Unassembled WGS sequence"/>
</dbReference>
<reference evidence="1 2" key="1">
    <citation type="submission" date="2023-07" db="EMBL/GenBank/DDBJ databases">
        <title>Sequencing the genomes of 1000 actinobacteria strains.</title>
        <authorList>
            <person name="Klenk H.-P."/>
        </authorList>
    </citation>
    <scope>NUCLEOTIDE SEQUENCE [LARGE SCALE GENOMIC DNA]</scope>
    <source>
        <strain evidence="1 2">DSM 45554</strain>
    </source>
</reference>
<name>A0ABU2CHD9_9MICO</name>
<keyword evidence="2" id="KW-1185">Reference proteome</keyword>
<evidence type="ECO:0000313" key="2">
    <source>
        <dbReference type="Proteomes" id="UP001183585"/>
    </source>
</evidence>